<dbReference type="Gene3D" id="1.10.10.10">
    <property type="entry name" value="Winged helix-like DNA-binding domain superfamily/Winged helix DNA-binding domain"/>
    <property type="match status" value="1"/>
</dbReference>
<comment type="caution">
    <text evidence="9">The sequence shown here is derived from an EMBL/GenBank/DDBJ whole genome shotgun (WGS) entry which is preliminary data.</text>
</comment>
<dbReference type="SMART" id="SM00843">
    <property type="entry name" value="Ftsk_gamma"/>
    <property type="match status" value="1"/>
</dbReference>
<dbReference type="InterPro" id="IPR018541">
    <property type="entry name" value="Ftsk_gamma"/>
</dbReference>
<reference evidence="9 10" key="1">
    <citation type="journal article" date="2016" name="Nat. Commun.">
        <title>Thousands of microbial genomes shed light on interconnected biogeochemical processes in an aquifer system.</title>
        <authorList>
            <person name="Anantharaman K."/>
            <person name="Brown C.T."/>
            <person name="Hug L.A."/>
            <person name="Sharon I."/>
            <person name="Castelle C.J."/>
            <person name="Probst A.J."/>
            <person name="Thomas B.C."/>
            <person name="Singh A."/>
            <person name="Wilkins M.J."/>
            <person name="Karaoz U."/>
            <person name="Brodie E.L."/>
            <person name="Williams K.H."/>
            <person name="Hubbard S.S."/>
            <person name="Banfield J.F."/>
        </authorList>
    </citation>
    <scope>NUCLEOTIDE SEQUENCE [LARGE SCALE GENOMIC DNA]</scope>
</reference>
<dbReference type="Gene3D" id="3.30.980.40">
    <property type="match status" value="1"/>
</dbReference>
<dbReference type="Proteomes" id="UP000178721">
    <property type="component" value="Unassembled WGS sequence"/>
</dbReference>
<evidence type="ECO:0000313" key="10">
    <source>
        <dbReference type="Proteomes" id="UP000178721"/>
    </source>
</evidence>
<organism evidence="9 10">
    <name type="scientific">Candidatus Nealsonbacteria bacterium RIFCSPHIGHO2_01_FULL_43_31</name>
    <dbReference type="NCBI Taxonomy" id="1801665"/>
    <lineage>
        <taxon>Bacteria</taxon>
        <taxon>Candidatus Nealsoniibacteriota</taxon>
    </lineage>
</organism>
<feature type="region of interest" description="Disordered" evidence="6">
    <location>
        <begin position="712"/>
        <end position="731"/>
    </location>
</feature>
<feature type="binding site" evidence="5">
    <location>
        <begin position="385"/>
        <end position="392"/>
    </location>
    <ligand>
        <name>ATP</name>
        <dbReference type="ChEBI" id="CHEBI:30616"/>
    </ligand>
</feature>
<accession>A0A1G2E2X0</accession>
<evidence type="ECO:0000259" key="8">
    <source>
        <dbReference type="PROSITE" id="PS50901"/>
    </source>
</evidence>
<keyword evidence="3 5" id="KW-0067">ATP-binding</keyword>
<dbReference type="InterPro" id="IPR050206">
    <property type="entry name" value="FtsK/SpoIIIE/SftA"/>
</dbReference>
<feature type="transmembrane region" description="Helical" evidence="7">
    <location>
        <begin position="134"/>
        <end position="163"/>
    </location>
</feature>
<protein>
    <recommendedName>
        <fullName evidence="8">FtsK domain-containing protein</fullName>
    </recommendedName>
</protein>
<evidence type="ECO:0000256" key="6">
    <source>
        <dbReference type="SAM" id="MobiDB-lite"/>
    </source>
</evidence>
<keyword evidence="7" id="KW-1133">Transmembrane helix</keyword>
<comment type="similarity">
    <text evidence="1">Belongs to the FtsK/SpoIIIE/SftA family.</text>
</comment>
<dbReference type="SMART" id="SM00382">
    <property type="entry name" value="AAA"/>
    <property type="match status" value="1"/>
</dbReference>
<dbReference type="PANTHER" id="PTHR22683">
    <property type="entry name" value="SPORULATION PROTEIN RELATED"/>
    <property type="match status" value="1"/>
</dbReference>
<dbReference type="InterPro" id="IPR027417">
    <property type="entry name" value="P-loop_NTPase"/>
</dbReference>
<feature type="transmembrane region" description="Helical" evidence="7">
    <location>
        <begin position="34"/>
        <end position="52"/>
    </location>
</feature>
<evidence type="ECO:0000256" key="7">
    <source>
        <dbReference type="SAM" id="Phobius"/>
    </source>
</evidence>
<dbReference type="PANTHER" id="PTHR22683:SF41">
    <property type="entry name" value="DNA TRANSLOCASE FTSK"/>
    <property type="match status" value="1"/>
</dbReference>
<evidence type="ECO:0000256" key="2">
    <source>
        <dbReference type="ARBA" id="ARBA00022741"/>
    </source>
</evidence>
<keyword evidence="2 5" id="KW-0547">Nucleotide-binding</keyword>
<proteinExistence type="inferred from homology"/>
<dbReference type="Pfam" id="PF09397">
    <property type="entry name" value="FtsK_gamma"/>
    <property type="match status" value="1"/>
</dbReference>
<dbReference type="EMBL" id="MHMA01000024">
    <property type="protein sequence ID" value="OGZ20143.1"/>
    <property type="molecule type" value="Genomic_DNA"/>
</dbReference>
<evidence type="ECO:0000256" key="3">
    <source>
        <dbReference type="ARBA" id="ARBA00022840"/>
    </source>
</evidence>
<keyword evidence="4" id="KW-0238">DNA-binding</keyword>
<dbReference type="PROSITE" id="PS50901">
    <property type="entry name" value="FTSK"/>
    <property type="match status" value="1"/>
</dbReference>
<evidence type="ECO:0000256" key="5">
    <source>
        <dbReference type="PROSITE-ProRule" id="PRU00289"/>
    </source>
</evidence>
<dbReference type="CDD" id="cd01127">
    <property type="entry name" value="TrwB_TraG_TraD_VirD4"/>
    <property type="match status" value="1"/>
</dbReference>
<dbReference type="Pfam" id="PF01580">
    <property type="entry name" value="FtsK_SpoIIIE"/>
    <property type="match status" value="1"/>
</dbReference>
<dbReference type="SUPFAM" id="SSF46785">
    <property type="entry name" value="Winged helix' DNA-binding domain"/>
    <property type="match status" value="1"/>
</dbReference>
<evidence type="ECO:0000313" key="9">
    <source>
        <dbReference type="EMBL" id="OGZ20143.1"/>
    </source>
</evidence>
<dbReference type="AlphaFoldDB" id="A0A1G2E2X0"/>
<dbReference type="InterPro" id="IPR002543">
    <property type="entry name" value="FtsK_dom"/>
</dbReference>
<dbReference type="Gene3D" id="3.40.50.300">
    <property type="entry name" value="P-loop containing nucleotide triphosphate hydrolases"/>
    <property type="match status" value="1"/>
</dbReference>
<dbReference type="InterPro" id="IPR036390">
    <property type="entry name" value="WH_DNA-bd_sf"/>
</dbReference>
<evidence type="ECO:0000256" key="4">
    <source>
        <dbReference type="ARBA" id="ARBA00023125"/>
    </source>
</evidence>
<dbReference type="GO" id="GO:0005524">
    <property type="term" value="F:ATP binding"/>
    <property type="evidence" value="ECO:0007669"/>
    <property type="project" value="UniProtKB-UniRule"/>
</dbReference>
<dbReference type="InterPro" id="IPR003593">
    <property type="entry name" value="AAA+_ATPase"/>
</dbReference>
<feature type="transmembrane region" description="Helical" evidence="7">
    <location>
        <begin position="64"/>
        <end position="89"/>
    </location>
</feature>
<dbReference type="Pfam" id="PF17854">
    <property type="entry name" value="FtsK_alpha"/>
    <property type="match status" value="1"/>
</dbReference>
<keyword evidence="7" id="KW-0812">Transmembrane</keyword>
<dbReference type="SUPFAM" id="SSF52540">
    <property type="entry name" value="P-loop containing nucleoside triphosphate hydrolases"/>
    <property type="match status" value="1"/>
</dbReference>
<name>A0A1G2E2X0_9BACT</name>
<dbReference type="GO" id="GO:0003677">
    <property type="term" value="F:DNA binding"/>
    <property type="evidence" value="ECO:0007669"/>
    <property type="project" value="UniProtKB-KW"/>
</dbReference>
<dbReference type="InterPro" id="IPR036388">
    <property type="entry name" value="WH-like_DNA-bd_sf"/>
</dbReference>
<feature type="compositionally biased region" description="Basic and acidic residues" evidence="6">
    <location>
        <begin position="720"/>
        <end position="731"/>
    </location>
</feature>
<feature type="domain" description="FtsK" evidence="8">
    <location>
        <begin position="368"/>
        <end position="558"/>
    </location>
</feature>
<sequence>MAKRKKVKNNNGKRKRLEEKKPSRFALPDQTKRLILLVLMCLSAVIIVLSFFDLAGTGGEYFKNVAIFLLGKTVFILPLFLIAGGFAFFKLRYRNSWPVILAISLLVLGTSAIFESLEQGVSRGGWVGYLISLPFLKAFGLLATQIIFTSIVLIGAVIIWQFLQKPKQPLARIPAGEEADSGLMKKIFGPKFKVKSIEAQSGIVSVPAPPLEIKPVPKSQEFKTKPQESFANKDYHLPTTDLLESDKGVPSAGDIKINSTIIKRTLQNFDIQVEMSEVNIGPTVTQYTLKPAEGVKLSKITTLNNDLSLALASHPLRIEAPIPGRPLVGIEVPNKVRTVVRLRNLIEHQNFQNASSPLTLSLGRDVAGNPMFADLARMPHLLVAGATGTGKTICLNSIIASLLYQCSPDILRLILIDPKRVEFPVYNELPHLLTPVICDSQKAVNAFRWLITEMERRFDVLSQEHARDISSFNELVVKDGREPLPYIVLVVDELADLMMARGRDVEASVVRLAQMSRAVGIHLILATQRPSVEVITGLIKANITSRITFQVASQVDSRTILDSSGAEKLLGAGDMLFVSAEIAKPRRIQAAYVSDKEVKKIAKFIKIQNPVMAEETPALEIAENLEKTLEQNLETDFMSGDEDPLYEEAKKLVIEAKKASASLLQRRLRVGYARAARLIDILENRGVVGPGEGAKPREILVSNPIVAQLAEAPLAEDAPGEEKETDGWQKI</sequence>
<keyword evidence="7" id="KW-0472">Membrane</keyword>
<evidence type="ECO:0000256" key="1">
    <source>
        <dbReference type="ARBA" id="ARBA00006474"/>
    </source>
</evidence>
<gene>
    <name evidence="9" type="ORF">A2654_02755</name>
</gene>
<dbReference type="InterPro" id="IPR041027">
    <property type="entry name" value="FtsK_alpha"/>
</dbReference>
<feature type="transmembrane region" description="Helical" evidence="7">
    <location>
        <begin position="96"/>
        <end position="114"/>
    </location>
</feature>